<dbReference type="GO" id="GO:0000155">
    <property type="term" value="F:phosphorelay sensor kinase activity"/>
    <property type="evidence" value="ECO:0007669"/>
    <property type="project" value="InterPro"/>
</dbReference>
<keyword evidence="5" id="KW-0808">Transferase</keyword>
<dbReference type="InterPro" id="IPR004358">
    <property type="entry name" value="Sig_transdc_His_kin-like_C"/>
</dbReference>
<feature type="transmembrane region" description="Helical" evidence="9">
    <location>
        <begin position="48"/>
        <end position="75"/>
    </location>
</feature>
<dbReference type="PROSITE" id="PS50109">
    <property type="entry name" value="HIS_KIN"/>
    <property type="match status" value="1"/>
</dbReference>
<dbReference type="InterPro" id="IPR050736">
    <property type="entry name" value="Sensor_HK_Regulatory"/>
</dbReference>
<dbReference type="InterPro" id="IPR005467">
    <property type="entry name" value="His_kinase_dom"/>
</dbReference>
<evidence type="ECO:0000256" key="3">
    <source>
        <dbReference type="ARBA" id="ARBA00012438"/>
    </source>
</evidence>
<dbReference type="InterPro" id="IPR003594">
    <property type="entry name" value="HATPase_dom"/>
</dbReference>
<dbReference type="Gene3D" id="1.10.287.130">
    <property type="match status" value="1"/>
</dbReference>
<keyword evidence="12" id="KW-1185">Reference proteome</keyword>
<evidence type="ECO:0000313" key="12">
    <source>
        <dbReference type="Proteomes" id="UP000400924"/>
    </source>
</evidence>
<dbReference type="PRINTS" id="PR00344">
    <property type="entry name" value="BCTRLSENSOR"/>
</dbReference>
<dbReference type="GO" id="GO:0005886">
    <property type="term" value="C:plasma membrane"/>
    <property type="evidence" value="ECO:0007669"/>
    <property type="project" value="UniProtKB-SubCell"/>
</dbReference>
<dbReference type="PANTHER" id="PTHR43711:SF1">
    <property type="entry name" value="HISTIDINE KINASE 1"/>
    <property type="match status" value="1"/>
</dbReference>
<keyword evidence="9" id="KW-1133">Transmembrane helix</keyword>
<dbReference type="EMBL" id="VJZC01000473">
    <property type="protein sequence ID" value="MPY62846.1"/>
    <property type="molecule type" value="Genomic_DNA"/>
</dbReference>
<evidence type="ECO:0000256" key="2">
    <source>
        <dbReference type="ARBA" id="ARBA00004236"/>
    </source>
</evidence>
<evidence type="ECO:0000256" key="7">
    <source>
        <dbReference type="ARBA" id="ARBA00023012"/>
    </source>
</evidence>
<keyword evidence="9" id="KW-0472">Membrane</keyword>
<dbReference type="InterPro" id="IPR036890">
    <property type="entry name" value="HATPase_C_sf"/>
</dbReference>
<comment type="subcellular location">
    <subcellularLocation>
        <location evidence="2">Cell membrane</location>
    </subcellularLocation>
</comment>
<dbReference type="PANTHER" id="PTHR43711">
    <property type="entry name" value="TWO-COMPONENT HISTIDINE KINASE"/>
    <property type="match status" value="1"/>
</dbReference>
<accession>A0A5N8XUF4</accession>
<gene>
    <name evidence="11" type="ORF">FNH08_38570</name>
</gene>
<evidence type="ECO:0000256" key="9">
    <source>
        <dbReference type="SAM" id="Phobius"/>
    </source>
</evidence>
<comment type="catalytic activity">
    <reaction evidence="1">
        <text>ATP + protein L-histidine = ADP + protein N-phospho-L-histidine.</text>
        <dbReference type="EC" id="2.7.13.3"/>
    </reaction>
</comment>
<evidence type="ECO:0000256" key="4">
    <source>
        <dbReference type="ARBA" id="ARBA00022553"/>
    </source>
</evidence>
<evidence type="ECO:0000256" key="6">
    <source>
        <dbReference type="ARBA" id="ARBA00022777"/>
    </source>
</evidence>
<dbReference type="SUPFAM" id="SSF47384">
    <property type="entry name" value="Homodimeric domain of signal transducing histidine kinase"/>
    <property type="match status" value="1"/>
</dbReference>
<evidence type="ECO:0000256" key="1">
    <source>
        <dbReference type="ARBA" id="ARBA00000085"/>
    </source>
</evidence>
<dbReference type="CDD" id="cd00082">
    <property type="entry name" value="HisKA"/>
    <property type="match status" value="1"/>
</dbReference>
<evidence type="ECO:0000313" key="11">
    <source>
        <dbReference type="EMBL" id="MPY62846.1"/>
    </source>
</evidence>
<feature type="domain" description="Histidine kinase" evidence="10">
    <location>
        <begin position="229"/>
        <end position="440"/>
    </location>
</feature>
<name>A0A5N8XUF4_9ACTN</name>
<comment type="caution">
    <text evidence="11">The sequence shown here is derived from an EMBL/GenBank/DDBJ whole genome shotgun (WGS) entry which is preliminary data.</text>
</comment>
<proteinExistence type="predicted"/>
<dbReference type="Pfam" id="PF02518">
    <property type="entry name" value="HATPase_c"/>
    <property type="match status" value="1"/>
</dbReference>
<dbReference type="EC" id="2.7.13.3" evidence="3"/>
<dbReference type="FunFam" id="1.10.287.130:FF:000001">
    <property type="entry name" value="Two-component sensor histidine kinase"/>
    <property type="match status" value="1"/>
</dbReference>
<dbReference type="SMART" id="SM00388">
    <property type="entry name" value="HisKA"/>
    <property type="match status" value="1"/>
</dbReference>
<reference evidence="11 12" key="1">
    <citation type="submission" date="2019-07" db="EMBL/GenBank/DDBJ databases">
        <title>New species of Amycolatopsis and Streptomyces.</title>
        <authorList>
            <person name="Duangmal K."/>
            <person name="Teo W.F.A."/>
            <person name="Lipun K."/>
        </authorList>
    </citation>
    <scope>NUCLEOTIDE SEQUENCE [LARGE SCALE GENOMIC DNA]</scope>
    <source>
        <strain evidence="11 12">NBRC 106415</strain>
    </source>
</reference>
<dbReference type="AlphaFoldDB" id="A0A5N8XUF4"/>
<dbReference type="InterPro" id="IPR003661">
    <property type="entry name" value="HisK_dim/P_dom"/>
</dbReference>
<dbReference type="CDD" id="cd00075">
    <property type="entry name" value="HATPase"/>
    <property type="match status" value="1"/>
</dbReference>
<dbReference type="Gene3D" id="3.30.565.10">
    <property type="entry name" value="Histidine kinase-like ATPase, C-terminal domain"/>
    <property type="match status" value="1"/>
</dbReference>
<keyword evidence="9" id="KW-0812">Transmembrane</keyword>
<dbReference type="SUPFAM" id="SSF55874">
    <property type="entry name" value="ATPase domain of HSP90 chaperone/DNA topoisomerase II/histidine kinase"/>
    <property type="match status" value="1"/>
</dbReference>
<feature type="region of interest" description="Disordered" evidence="8">
    <location>
        <begin position="1"/>
        <end position="40"/>
    </location>
</feature>
<evidence type="ECO:0000256" key="8">
    <source>
        <dbReference type="SAM" id="MobiDB-lite"/>
    </source>
</evidence>
<evidence type="ECO:0000256" key="5">
    <source>
        <dbReference type="ARBA" id="ARBA00022679"/>
    </source>
</evidence>
<keyword evidence="7" id="KW-0902">Two-component regulatory system</keyword>
<protein>
    <recommendedName>
        <fullName evidence="3">histidine kinase</fullName>
        <ecNumber evidence="3">2.7.13.3</ecNumber>
    </recommendedName>
</protein>
<dbReference type="Pfam" id="PF00512">
    <property type="entry name" value="HisKA"/>
    <property type="match status" value="1"/>
</dbReference>
<dbReference type="SMART" id="SM00387">
    <property type="entry name" value="HATPase_c"/>
    <property type="match status" value="1"/>
</dbReference>
<dbReference type="RefSeq" id="WP_322726173.1">
    <property type="nucleotide sequence ID" value="NZ_VJZC01000473.1"/>
</dbReference>
<dbReference type="InterPro" id="IPR036097">
    <property type="entry name" value="HisK_dim/P_sf"/>
</dbReference>
<evidence type="ECO:0000259" key="10">
    <source>
        <dbReference type="PROSITE" id="PS50109"/>
    </source>
</evidence>
<organism evidence="11 12">
    <name type="scientific">Streptomyces spongiae</name>
    <dbReference type="NCBI Taxonomy" id="565072"/>
    <lineage>
        <taxon>Bacteria</taxon>
        <taxon>Bacillati</taxon>
        <taxon>Actinomycetota</taxon>
        <taxon>Actinomycetes</taxon>
        <taxon>Kitasatosporales</taxon>
        <taxon>Streptomycetaceae</taxon>
        <taxon>Streptomyces</taxon>
    </lineage>
</organism>
<dbReference type="Proteomes" id="UP000400924">
    <property type="component" value="Unassembled WGS sequence"/>
</dbReference>
<keyword evidence="6 11" id="KW-0418">Kinase</keyword>
<sequence>MRGLNGGPALSIDLLRPGTTRTRTEASGTDARRQEEESDRKRTVRRTVALWLVATLATLGVVTTLSAVLLGHYLVVRVDEELQRFSGAPLPADIVRFDHLDGCLILVVDAEGRVLERYAGAEDMPDFPSLTPDRLRSYARHAQPVAFGSTYRAQVMRDSRPGPGHRGGYVIHARSMSDTTSAVHRLVQAEAAVSLPLVGLVLVGARRVGRRAAREQAASERRLREFLAAAGHELRNPLTTISGYTELARTDGESYEPMRQEALGRVAAEVRRMDSLIDELVLLSRLDLGQPLHLDCVDLAQICRDAVEAERHVHPGHRVRLLVAPGEHTVTGDPLRLHQVVANLLTNARVHTPEGTTTTLGLGAEDGHRVLEVTDDGPGIPAGLRATIFDRFVRGEDTHATGSGLGLSIVAAIATAHGGSVSLEPSDRGAWFRVRLPAPA</sequence>
<feature type="compositionally biased region" description="Basic and acidic residues" evidence="8">
    <location>
        <begin position="30"/>
        <end position="40"/>
    </location>
</feature>
<keyword evidence="4" id="KW-0597">Phosphoprotein</keyword>